<accession>A0ACB0ZTE5</accession>
<protein>
    <submittedName>
        <fullName evidence="1">Uncharacterized protein</fullName>
    </submittedName>
</protein>
<reference evidence="1" key="1">
    <citation type="submission" date="2023-11" db="EMBL/GenBank/DDBJ databases">
        <authorList>
            <person name="Poullet M."/>
        </authorList>
    </citation>
    <scope>NUCLEOTIDE SEQUENCE</scope>
    <source>
        <strain evidence="1">E1834</strain>
    </source>
</reference>
<gene>
    <name evidence="1" type="ORF">MENTE1834_LOCUS29694</name>
</gene>
<organism evidence="1 2">
    <name type="scientific">Meloidogyne enterolobii</name>
    <name type="common">Root-knot nematode worm</name>
    <name type="synonym">Meloidogyne mayaguensis</name>
    <dbReference type="NCBI Taxonomy" id="390850"/>
    <lineage>
        <taxon>Eukaryota</taxon>
        <taxon>Metazoa</taxon>
        <taxon>Ecdysozoa</taxon>
        <taxon>Nematoda</taxon>
        <taxon>Chromadorea</taxon>
        <taxon>Rhabditida</taxon>
        <taxon>Tylenchina</taxon>
        <taxon>Tylenchomorpha</taxon>
        <taxon>Tylenchoidea</taxon>
        <taxon>Meloidogynidae</taxon>
        <taxon>Meloidogyninae</taxon>
        <taxon>Meloidogyne</taxon>
    </lineage>
</organism>
<comment type="caution">
    <text evidence="1">The sequence shown here is derived from an EMBL/GenBank/DDBJ whole genome shotgun (WGS) entry which is preliminary data.</text>
</comment>
<evidence type="ECO:0000313" key="2">
    <source>
        <dbReference type="Proteomes" id="UP001497535"/>
    </source>
</evidence>
<keyword evidence="2" id="KW-1185">Reference proteome</keyword>
<evidence type="ECO:0000313" key="1">
    <source>
        <dbReference type="EMBL" id="CAK5082414.1"/>
    </source>
</evidence>
<dbReference type="Proteomes" id="UP001497535">
    <property type="component" value="Unassembled WGS sequence"/>
</dbReference>
<dbReference type="EMBL" id="CAVMJV010000046">
    <property type="protein sequence ID" value="CAK5082414.1"/>
    <property type="molecule type" value="Genomic_DNA"/>
</dbReference>
<name>A0ACB0ZTE5_MELEN</name>
<proteinExistence type="predicted"/>
<sequence length="135" mass="15504">MSVKIVRKKVCKKSSQFTVVPTLINYLIRYIFKAILFHSGSDAIYRNNIKAISERLKKTFLDKYKIFNLSQKRSDLGRANQQGNVLEFGWPEPLAPPLDRLCSICKQLENHLNCSKENVAVIHCKGGIYRGDFLN</sequence>